<reference evidence="1" key="1">
    <citation type="journal article" date="2015" name="Nature">
        <title>Complex archaea that bridge the gap between prokaryotes and eukaryotes.</title>
        <authorList>
            <person name="Spang A."/>
            <person name="Saw J.H."/>
            <person name="Jorgensen S.L."/>
            <person name="Zaremba-Niedzwiedzka K."/>
            <person name="Martijn J."/>
            <person name="Lind A.E."/>
            <person name="van Eijk R."/>
            <person name="Schleper C."/>
            <person name="Guy L."/>
            <person name="Ettema T.J."/>
        </authorList>
    </citation>
    <scope>NUCLEOTIDE SEQUENCE</scope>
</reference>
<dbReference type="AlphaFoldDB" id="A0A0F9L2K0"/>
<name>A0A0F9L2K0_9ZZZZ</name>
<protein>
    <submittedName>
        <fullName evidence="1">Uncharacterized protein</fullName>
    </submittedName>
</protein>
<sequence>MEEPTGVHLIAKERYRQVNEEGYSDDYDAHHTEGQLAMAATCYAAPRPLYIVEGHVPDGPVSVTDPWPAGLEDKRRRWLDGKWLLQEKFLGKEERLRHLAIAGALIAAEIDRLQARRERV</sequence>
<organism evidence="1">
    <name type="scientific">marine sediment metagenome</name>
    <dbReference type="NCBI Taxonomy" id="412755"/>
    <lineage>
        <taxon>unclassified sequences</taxon>
        <taxon>metagenomes</taxon>
        <taxon>ecological metagenomes</taxon>
    </lineage>
</organism>
<evidence type="ECO:0000313" key="1">
    <source>
        <dbReference type="EMBL" id="KKM88899.1"/>
    </source>
</evidence>
<dbReference type="EMBL" id="LAZR01006898">
    <property type="protein sequence ID" value="KKM88899.1"/>
    <property type="molecule type" value="Genomic_DNA"/>
</dbReference>
<gene>
    <name evidence="1" type="ORF">LCGC14_1254060</name>
</gene>
<proteinExistence type="predicted"/>
<comment type="caution">
    <text evidence="1">The sequence shown here is derived from an EMBL/GenBank/DDBJ whole genome shotgun (WGS) entry which is preliminary data.</text>
</comment>
<accession>A0A0F9L2K0</accession>